<protein>
    <submittedName>
        <fullName evidence="2">Uncharacterized protein</fullName>
    </submittedName>
</protein>
<dbReference type="AlphaFoldDB" id="A0A7C4ETP5"/>
<evidence type="ECO:0000256" key="1">
    <source>
        <dbReference type="SAM" id="Phobius"/>
    </source>
</evidence>
<gene>
    <name evidence="2" type="ORF">ENV54_02205</name>
</gene>
<organism evidence="2">
    <name type="scientific">Desulfomonile tiedjei</name>
    <dbReference type="NCBI Taxonomy" id="2358"/>
    <lineage>
        <taxon>Bacteria</taxon>
        <taxon>Pseudomonadati</taxon>
        <taxon>Thermodesulfobacteriota</taxon>
        <taxon>Desulfomonilia</taxon>
        <taxon>Desulfomonilales</taxon>
        <taxon>Desulfomonilaceae</taxon>
        <taxon>Desulfomonile</taxon>
    </lineage>
</organism>
<reference evidence="2" key="1">
    <citation type="journal article" date="2020" name="mSystems">
        <title>Genome- and Community-Level Interaction Insights into Carbon Utilization and Element Cycling Functions of Hydrothermarchaeota in Hydrothermal Sediment.</title>
        <authorList>
            <person name="Zhou Z."/>
            <person name="Liu Y."/>
            <person name="Xu W."/>
            <person name="Pan J."/>
            <person name="Luo Z.H."/>
            <person name="Li M."/>
        </authorList>
    </citation>
    <scope>NUCLEOTIDE SEQUENCE [LARGE SCALE GENOMIC DNA]</scope>
    <source>
        <strain evidence="2">SpSt-769</strain>
    </source>
</reference>
<name>A0A7C4ETP5_9BACT</name>
<keyword evidence="1" id="KW-0472">Membrane</keyword>
<keyword evidence="1" id="KW-1133">Transmembrane helix</keyword>
<comment type="caution">
    <text evidence="2">The sequence shown here is derived from an EMBL/GenBank/DDBJ whole genome shotgun (WGS) entry which is preliminary data.</text>
</comment>
<evidence type="ECO:0000313" key="2">
    <source>
        <dbReference type="EMBL" id="HGH60093.1"/>
    </source>
</evidence>
<proteinExistence type="predicted"/>
<accession>A0A7C4ETP5</accession>
<dbReference type="EMBL" id="DTGT01000069">
    <property type="protein sequence ID" value="HGH60093.1"/>
    <property type="molecule type" value="Genomic_DNA"/>
</dbReference>
<feature type="transmembrane region" description="Helical" evidence="1">
    <location>
        <begin position="197"/>
        <end position="220"/>
    </location>
</feature>
<keyword evidence="1" id="KW-0812">Transmembrane</keyword>
<sequence length="235" mass="25649">MLIHDKKTFGLGLLLFITFLIVLGIMFSPFFSGENALKASDKLFNSIAKGSTYYIPDLLKKAQAMGGAKFEATIKLKSDELAQKAQKVLTASGSQVSAAGAQLNVKGALGDVLSAALKDSDSMFHNRDSEVAQRYGFSGREALFVWWSLLKEVEKELTRQSKFKDAAFVSTVVKKGVEVGYNFFGIAPESALSKAGILTFALVFYVVYTLWWGIAILFLFEGLGLEMKAGAKKEV</sequence>
<feature type="transmembrane region" description="Helical" evidence="1">
    <location>
        <begin position="12"/>
        <end position="31"/>
    </location>
</feature>